<dbReference type="Proteomes" id="UP001590951">
    <property type="component" value="Unassembled WGS sequence"/>
</dbReference>
<feature type="compositionally biased region" description="Basic residues" evidence="1">
    <location>
        <begin position="89"/>
        <end position="103"/>
    </location>
</feature>
<dbReference type="EMBL" id="JBHFEH010000007">
    <property type="protein sequence ID" value="KAL2056563.1"/>
    <property type="molecule type" value="Genomic_DNA"/>
</dbReference>
<protein>
    <submittedName>
        <fullName evidence="2">Uncharacterized protein</fullName>
    </submittedName>
</protein>
<feature type="region of interest" description="Disordered" evidence="1">
    <location>
        <begin position="64"/>
        <end position="126"/>
    </location>
</feature>
<accession>A0ABR4BFE9</accession>
<evidence type="ECO:0000256" key="1">
    <source>
        <dbReference type="SAM" id="MobiDB-lite"/>
    </source>
</evidence>
<evidence type="ECO:0000313" key="2">
    <source>
        <dbReference type="EMBL" id="KAL2056563.1"/>
    </source>
</evidence>
<reference evidence="2 3" key="1">
    <citation type="submission" date="2024-09" db="EMBL/GenBank/DDBJ databases">
        <title>Rethinking Asexuality: The Enigmatic Case of Functional Sexual Genes in Lepraria (Stereocaulaceae).</title>
        <authorList>
            <person name="Doellman M."/>
            <person name="Sun Y."/>
            <person name="Barcenas-Pena A."/>
            <person name="Lumbsch H.T."/>
            <person name="Grewe F."/>
        </authorList>
    </citation>
    <scope>NUCLEOTIDE SEQUENCE [LARGE SCALE GENOMIC DNA]</scope>
    <source>
        <strain evidence="2 3">Grewe 0041</strain>
    </source>
</reference>
<keyword evidence="3" id="KW-1185">Reference proteome</keyword>
<name>A0ABR4BFE9_9LECA</name>
<organism evidence="2 3">
    <name type="scientific">Lepraria finkii</name>
    <dbReference type="NCBI Taxonomy" id="1340010"/>
    <lineage>
        <taxon>Eukaryota</taxon>
        <taxon>Fungi</taxon>
        <taxon>Dikarya</taxon>
        <taxon>Ascomycota</taxon>
        <taxon>Pezizomycotina</taxon>
        <taxon>Lecanoromycetes</taxon>
        <taxon>OSLEUM clade</taxon>
        <taxon>Lecanoromycetidae</taxon>
        <taxon>Lecanorales</taxon>
        <taxon>Lecanorineae</taxon>
        <taxon>Stereocaulaceae</taxon>
        <taxon>Lepraria</taxon>
    </lineage>
</organism>
<proteinExistence type="predicted"/>
<sequence length="224" mass="25136">MEALPSHHFQSAADSSSGIVFKPDIFDCDVTTSNTRTESEAQARSSPMVGEQRREIIRGQVSTTPKFTSPRARPSRENGHVTFQDPQTKRRLSSVHPALRRRPTSGSAGDVDALDDQIARNGGTTSTYEQLPHRLHISKQRRPVSSAERVVELTRTNGYLLQELAYHKDTRAADMKFHETVMELHSKLEDALKERSQKRADAESILLSYWGIDFGDGNVEDTVF</sequence>
<evidence type="ECO:0000313" key="3">
    <source>
        <dbReference type="Proteomes" id="UP001590951"/>
    </source>
</evidence>
<gene>
    <name evidence="2" type="ORF">ABVK25_002957</name>
</gene>
<comment type="caution">
    <text evidence="2">The sequence shown here is derived from an EMBL/GenBank/DDBJ whole genome shotgun (WGS) entry which is preliminary data.</text>
</comment>